<dbReference type="InterPro" id="IPR039538">
    <property type="entry name" value="BetI_C"/>
</dbReference>
<dbReference type="InterPro" id="IPR001647">
    <property type="entry name" value="HTH_TetR"/>
</dbReference>
<dbReference type="PANTHER" id="PTHR30055:SF234">
    <property type="entry name" value="HTH-TYPE TRANSCRIPTIONAL REGULATOR BETI"/>
    <property type="match status" value="1"/>
</dbReference>
<protein>
    <submittedName>
        <fullName evidence="7">Putative TetR family transcriptional regulator</fullName>
    </submittedName>
</protein>
<dbReference type="Proteomes" id="UP000007947">
    <property type="component" value="Chromosome"/>
</dbReference>
<feature type="domain" description="HTH tetR-type" evidence="6">
    <location>
        <begin position="6"/>
        <end position="66"/>
    </location>
</feature>
<dbReference type="SUPFAM" id="SSF46689">
    <property type="entry name" value="Homeodomain-like"/>
    <property type="match status" value="1"/>
</dbReference>
<evidence type="ECO:0000256" key="4">
    <source>
        <dbReference type="ARBA" id="ARBA00023163"/>
    </source>
</evidence>
<keyword evidence="3 5" id="KW-0238">DNA-binding</keyword>
<evidence type="ECO:0000259" key="6">
    <source>
        <dbReference type="PROSITE" id="PS50977"/>
    </source>
</evidence>
<dbReference type="InterPro" id="IPR050109">
    <property type="entry name" value="HTH-type_TetR-like_transc_reg"/>
</dbReference>
<reference evidence="7 8" key="1">
    <citation type="submission" date="2011-05" db="EMBL/GenBank/DDBJ databases">
        <title>Whole genome sequence of Microlunatus phosphovorus NM-1.</title>
        <authorList>
            <person name="Hosoyama A."/>
            <person name="Sasaki K."/>
            <person name="Harada T."/>
            <person name="Igarashi R."/>
            <person name="Kawakoshi A."/>
            <person name="Sasagawa M."/>
            <person name="Fukada J."/>
            <person name="Nakamura S."/>
            <person name="Katano Y."/>
            <person name="Hanada S."/>
            <person name="Kamagata Y."/>
            <person name="Nakamura N."/>
            <person name="Yamazaki S."/>
            <person name="Fujita N."/>
        </authorList>
    </citation>
    <scope>NUCLEOTIDE SEQUENCE [LARGE SCALE GENOMIC DNA]</scope>
    <source>
        <strain evidence="8">ATCC 700054 / DSM 10555 / JCM 9379 / NBRC 101784 / NCIMB 13414 / VKM Ac-1990 / NM-1</strain>
    </source>
</reference>
<keyword evidence="4" id="KW-0804">Transcription</keyword>
<dbReference type="STRING" id="1032480.MLP_18190"/>
<evidence type="ECO:0000256" key="1">
    <source>
        <dbReference type="ARBA" id="ARBA00022491"/>
    </source>
</evidence>
<sequence>MGRDGAQTSRRVLDAVGRIVAARGLEGIRIREIAAEAELSPGSVLYHFPDHSQLLYAVHVDTVRRYVEGRAAAAAVTDATTDAAQRLLAVMRAGVPPWANEHVIRLLYGLHDLARRSQEHADLLTELWRDEQALYVEIIRAGMADGIFAVDGTPEEVAAGLLALEDGLVLHRISNNSEISSDRAVAVFAGIAAEQLSCPRLAEYAAG</sequence>
<evidence type="ECO:0000313" key="8">
    <source>
        <dbReference type="Proteomes" id="UP000007947"/>
    </source>
</evidence>
<organism evidence="7 8">
    <name type="scientific">Microlunatus phosphovorus (strain ATCC 700054 / DSM 10555 / JCM 9379 / NBRC 101784 / NCIMB 13414 / VKM Ac-1990 / NM-1)</name>
    <dbReference type="NCBI Taxonomy" id="1032480"/>
    <lineage>
        <taxon>Bacteria</taxon>
        <taxon>Bacillati</taxon>
        <taxon>Actinomycetota</taxon>
        <taxon>Actinomycetes</taxon>
        <taxon>Propionibacteriales</taxon>
        <taxon>Propionibacteriaceae</taxon>
        <taxon>Microlunatus</taxon>
    </lineage>
</organism>
<dbReference type="EMBL" id="AP012204">
    <property type="protein sequence ID" value="BAK34833.1"/>
    <property type="molecule type" value="Genomic_DNA"/>
</dbReference>
<dbReference type="Pfam" id="PF00440">
    <property type="entry name" value="TetR_N"/>
    <property type="match status" value="1"/>
</dbReference>
<evidence type="ECO:0000256" key="5">
    <source>
        <dbReference type="PROSITE-ProRule" id="PRU00335"/>
    </source>
</evidence>
<keyword evidence="2" id="KW-0805">Transcription regulation</keyword>
<keyword evidence="1" id="KW-0678">Repressor</keyword>
<dbReference type="AlphaFoldDB" id="F5XSF2"/>
<dbReference type="InterPro" id="IPR036271">
    <property type="entry name" value="Tet_transcr_reg_TetR-rel_C_sf"/>
</dbReference>
<dbReference type="InterPro" id="IPR009057">
    <property type="entry name" value="Homeodomain-like_sf"/>
</dbReference>
<dbReference type="SUPFAM" id="SSF48498">
    <property type="entry name" value="Tetracyclin repressor-like, C-terminal domain"/>
    <property type="match status" value="1"/>
</dbReference>
<dbReference type="eggNOG" id="COG1309">
    <property type="taxonomic scope" value="Bacteria"/>
</dbReference>
<proteinExistence type="predicted"/>
<dbReference type="PANTHER" id="PTHR30055">
    <property type="entry name" value="HTH-TYPE TRANSCRIPTIONAL REGULATOR RUTR"/>
    <property type="match status" value="1"/>
</dbReference>
<dbReference type="HOGENOM" id="CLU_069356_15_3_11"/>
<feature type="DNA-binding region" description="H-T-H motif" evidence="5">
    <location>
        <begin position="29"/>
        <end position="48"/>
    </location>
</feature>
<dbReference type="GO" id="GO:0003700">
    <property type="term" value="F:DNA-binding transcription factor activity"/>
    <property type="evidence" value="ECO:0007669"/>
    <property type="project" value="TreeGrafter"/>
</dbReference>
<dbReference type="Pfam" id="PF13977">
    <property type="entry name" value="TetR_C_6"/>
    <property type="match status" value="1"/>
</dbReference>
<evidence type="ECO:0000256" key="2">
    <source>
        <dbReference type="ARBA" id="ARBA00023015"/>
    </source>
</evidence>
<gene>
    <name evidence="7" type="ordered locus">MLP_18190</name>
</gene>
<dbReference type="PROSITE" id="PS50977">
    <property type="entry name" value="HTH_TETR_2"/>
    <property type="match status" value="1"/>
</dbReference>
<name>F5XSF2_MICPN</name>
<accession>F5XSF2</accession>
<evidence type="ECO:0000313" key="7">
    <source>
        <dbReference type="EMBL" id="BAK34833.1"/>
    </source>
</evidence>
<dbReference type="KEGG" id="mph:MLP_18190"/>
<evidence type="ECO:0000256" key="3">
    <source>
        <dbReference type="ARBA" id="ARBA00023125"/>
    </source>
</evidence>
<keyword evidence="8" id="KW-1185">Reference proteome</keyword>
<dbReference type="OrthoDB" id="3819648at2"/>
<dbReference type="GO" id="GO:0000976">
    <property type="term" value="F:transcription cis-regulatory region binding"/>
    <property type="evidence" value="ECO:0007669"/>
    <property type="project" value="TreeGrafter"/>
</dbReference>
<dbReference type="RefSeq" id="WP_013862713.1">
    <property type="nucleotide sequence ID" value="NC_015635.1"/>
</dbReference>
<dbReference type="Gene3D" id="1.10.357.10">
    <property type="entry name" value="Tetracycline Repressor, domain 2"/>
    <property type="match status" value="1"/>
</dbReference>